<reference evidence="2 3" key="1">
    <citation type="submission" date="2022-10" db="EMBL/GenBank/DDBJ databases">
        <title>Defluviimonas sp. nov., isolated from ocean surface sediments.</title>
        <authorList>
            <person name="He W."/>
            <person name="Wang L."/>
            <person name="Zhang D.-F."/>
        </authorList>
    </citation>
    <scope>NUCLEOTIDE SEQUENCE [LARGE SCALE GENOMIC DNA]</scope>
    <source>
        <strain evidence="2 3">WL0050</strain>
    </source>
</reference>
<evidence type="ECO:0000256" key="1">
    <source>
        <dbReference type="SAM" id="Phobius"/>
    </source>
</evidence>
<comment type="caution">
    <text evidence="2">The sequence shown here is derived from an EMBL/GenBank/DDBJ whole genome shotgun (WGS) entry which is preliminary data.</text>
</comment>
<gene>
    <name evidence="2" type="ORF">OEZ71_12325</name>
</gene>
<feature type="transmembrane region" description="Helical" evidence="1">
    <location>
        <begin position="57"/>
        <end position="77"/>
    </location>
</feature>
<evidence type="ECO:0000313" key="3">
    <source>
        <dbReference type="Proteomes" id="UP001652564"/>
    </source>
</evidence>
<keyword evidence="1" id="KW-0472">Membrane</keyword>
<proteinExistence type="predicted"/>
<evidence type="ECO:0000313" key="2">
    <source>
        <dbReference type="EMBL" id="MCV2873080.1"/>
    </source>
</evidence>
<feature type="transmembrane region" description="Helical" evidence="1">
    <location>
        <begin position="97"/>
        <end position="116"/>
    </location>
</feature>
<accession>A0ABT2ZPL5</accession>
<keyword evidence="3" id="KW-1185">Reference proteome</keyword>
<organism evidence="2 3">
    <name type="scientific">Albidovulum litorale</name>
    <dbReference type="NCBI Taxonomy" id="2984134"/>
    <lineage>
        <taxon>Bacteria</taxon>
        <taxon>Pseudomonadati</taxon>
        <taxon>Pseudomonadota</taxon>
        <taxon>Alphaproteobacteria</taxon>
        <taxon>Rhodobacterales</taxon>
        <taxon>Paracoccaceae</taxon>
        <taxon>Albidovulum</taxon>
    </lineage>
</organism>
<dbReference type="Proteomes" id="UP001652564">
    <property type="component" value="Unassembled WGS sequence"/>
</dbReference>
<protein>
    <submittedName>
        <fullName evidence="2">Uncharacterized protein</fullName>
    </submittedName>
</protein>
<sequence>MSMLDHQKTAFAERLKRIEAGKQFEHADLVGQSTQKKFNKILKQRPKHQKRTFADKMMVLLAFLSGISAVLLGRVIYFNMSKLEGLPKAFYDLEQRGMLLFALVLAGVLMVAFHLFTRQRFPALIVGCLMMHYGEAAVASNAQGIWAQLFSADYAAALAEEGKDYRLTPAG</sequence>
<name>A0ABT2ZPL5_9RHOB</name>
<dbReference type="EMBL" id="JAOWKZ010000003">
    <property type="protein sequence ID" value="MCV2873080.1"/>
    <property type="molecule type" value="Genomic_DNA"/>
</dbReference>
<keyword evidence="1" id="KW-0812">Transmembrane</keyword>
<keyword evidence="1" id="KW-1133">Transmembrane helix</keyword>